<keyword evidence="2" id="KW-0732">Signal</keyword>
<organism evidence="3 4">
    <name type="scientific">Ochrobactrum vermis</name>
    <dbReference type="NCBI Taxonomy" id="1827297"/>
    <lineage>
        <taxon>Bacteria</taxon>
        <taxon>Pseudomonadati</taxon>
        <taxon>Pseudomonadota</taxon>
        <taxon>Alphaproteobacteria</taxon>
        <taxon>Hyphomicrobiales</taxon>
        <taxon>Brucellaceae</taxon>
        <taxon>Brucella/Ochrobactrum group</taxon>
        <taxon>Ochrobactrum</taxon>
    </lineage>
</organism>
<feature type="chain" id="PRO_5045058623" evidence="2">
    <location>
        <begin position="23"/>
        <end position="267"/>
    </location>
</feature>
<evidence type="ECO:0000256" key="2">
    <source>
        <dbReference type="SAM" id="SignalP"/>
    </source>
</evidence>
<keyword evidence="1" id="KW-0802">TPR repeat</keyword>
<sequence length="267" mass="27550">MRHHSTSALIVTCLALASCTTASENAQTTGPKGDEARLIALAQDIDRRGDKATAASLYERAANVSSDTIGAHIRLGDAQLASGQPEQAAKSFRTALAKDSNNGRALLGLGTAQLQSNEVESAARTLAVAAPIVKSSTAYNRLGTALILTGDGNGAEAAFAKARSHDPASLDTQSNLALAQALSGKTDAAVATMRGVTQSPRAEARHFRNLMLVLVLGGRDKEAGDVAVPDYPAAEKQAFLAEARKVRAIKSPSARARAIGLLASGAR</sequence>
<gene>
    <name evidence="3" type="ORF">WH297_25480</name>
</gene>
<keyword evidence="4" id="KW-1185">Reference proteome</keyword>
<dbReference type="SMART" id="SM00028">
    <property type="entry name" value="TPR"/>
    <property type="match status" value="2"/>
</dbReference>
<protein>
    <submittedName>
        <fullName evidence="3">Tetratricopeptide repeat protein</fullName>
    </submittedName>
</protein>
<feature type="signal peptide" evidence="2">
    <location>
        <begin position="1"/>
        <end position="22"/>
    </location>
</feature>
<evidence type="ECO:0000313" key="3">
    <source>
        <dbReference type="EMBL" id="MEJ5023050.1"/>
    </source>
</evidence>
<dbReference type="PROSITE" id="PS51257">
    <property type="entry name" value="PROKAR_LIPOPROTEIN"/>
    <property type="match status" value="1"/>
</dbReference>
<dbReference type="Pfam" id="PF14559">
    <property type="entry name" value="TPR_19"/>
    <property type="match status" value="1"/>
</dbReference>
<dbReference type="InterPro" id="IPR019734">
    <property type="entry name" value="TPR_rpt"/>
</dbReference>
<dbReference type="Gene3D" id="1.25.40.10">
    <property type="entry name" value="Tetratricopeptide repeat domain"/>
    <property type="match status" value="2"/>
</dbReference>
<dbReference type="PROSITE" id="PS50005">
    <property type="entry name" value="TPR"/>
    <property type="match status" value="1"/>
</dbReference>
<dbReference type="Proteomes" id="UP001375812">
    <property type="component" value="Unassembled WGS sequence"/>
</dbReference>
<evidence type="ECO:0000313" key="4">
    <source>
        <dbReference type="Proteomes" id="UP001375812"/>
    </source>
</evidence>
<reference evidence="3 4" key="1">
    <citation type="submission" date="2023-12" db="EMBL/GenBank/DDBJ databases">
        <title>Gut-associated functions are favored during microbiome assembly across C. elegans life.</title>
        <authorList>
            <person name="Zimmermann J."/>
        </authorList>
    </citation>
    <scope>NUCLEOTIDE SEQUENCE [LARGE SCALE GENOMIC DNA]</scope>
    <source>
        <strain evidence="3 4">MYb71</strain>
    </source>
</reference>
<dbReference type="EMBL" id="JBBGZH010000003">
    <property type="protein sequence ID" value="MEJ5023050.1"/>
    <property type="molecule type" value="Genomic_DNA"/>
</dbReference>
<proteinExistence type="predicted"/>
<name>A0ABU8PN83_9HYPH</name>
<feature type="repeat" description="TPR" evidence="1">
    <location>
        <begin position="69"/>
        <end position="102"/>
    </location>
</feature>
<evidence type="ECO:0000256" key="1">
    <source>
        <dbReference type="PROSITE-ProRule" id="PRU00339"/>
    </source>
</evidence>
<accession>A0ABU8PN83</accession>
<comment type="caution">
    <text evidence="3">The sequence shown here is derived from an EMBL/GenBank/DDBJ whole genome shotgun (WGS) entry which is preliminary data.</text>
</comment>
<dbReference type="InterPro" id="IPR011990">
    <property type="entry name" value="TPR-like_helical_dom_sf"/>
</dbReference>
<dbReference type="RefSeq" id="WP_105545460.1">
    <property type="nucleotide sequence ID" value="NZ_JBBGZH010000003.1"/>
</dbReference>
<dbReference type="SUPFAM" id="SSF48452">
    <property type="entry name" value="TPR-like"/>
    <property type="match status" value="1"/>
</dbReference>